<dbReference type="Proteomes" id="UP000234331">
    <property type="component" value="Unassembled WGS sequence"/>
</dbReference>
<keyword evidence="2" id="KW-1185">Reference proteome</keyword>
<dbReference type="OrthoDB" id="3215168at2"/>
<evidence type="ECO:0000313" key="2">
    <source>
        <dbReference type="Proteomes" id="UP000234331"/>
    </source>
</evidence>
<accession>A0A2I2KQC9</accession>
<name>A0A2I2KQC9_9ACTN</name>
<dbReference type="EMBL" id="FZMO01000119">
    <property type="protein sequence ID" value="SNQ47871.1"/>
    <property type="molecule type" value="Genomic_DNA"/>
</dbReference>
<proteinExistence type="predicted"/>
<reference evidence="1 2" key="1">
    <citation type="submission" date="2017-06" db="EMBL/GenBank/DDBJ databases">
        <authorList>
            <person name="Kim H.J."/>
            <person name="Triplett B.A."/>
        </authorList>
    </citation>
    <scope>NUCLEOTIDE SEQUENCE [LARGE SCALE GENOMIC DNA]</scope>
    <source>
        <strain evidence="1">FRACA_ARgP5</strain>
    </source>
</reference>
<sequence>MTDIVALASSVDDIPSMSETDAMLKELRRLPRTVATASLIDELLDLRSLLANLDDPCPLAGA</sequence>
<evidence type="ECO:0000313" key="1">
    <source>
        <dbReference type="EMBL" id="SNQ47871.1"/>
    </source>
</evidence>
<organism evidence="1 2">
    <name type="scientific">Frankia canadensis</name>
    <dbReference type="NCBI Taxonomy" id="1836972"/>
    <lineage>
        <taxon>Bacteria</taxon>
        <taxon>Bacillati</taxon>
        <taxon>Actinomycetota</taxon>
        <taxon>Actinomycetes</taxon>
        <taxon>Frankiales</taxon>
        <taxon>Frankiaceae</taxon>
        <taxon>Frankia</taxon>
    </lineage>
</organism>
<protein>
    <submittedName>
        <fullName evidence="1">Uncharacterized protein</fullName>
    </submittedName>
</protein>
<dbReference type="AlphaFoldDB" id="A0A2I2KQC9"/>
<dbReference type="RefSeq" id="WP_101831650.1">
    <property type="nucleotide sequence ID" value="NZ_FZMO01000119.1"/>
</dbReference>
<gene>
    <name evidence="1" type="ORF">FRACA_2050009</name>
</gene>